<accession>A0A4R1KV49</accession>
<sequence>MRKYFIALITLIFVTACDDGDVITIDLEFDQQLDLCANNTDVFTIFDLRDDPSESLALIIPRGTDEVVPFFNPTPANTPEIININNSSNLFLYRTYNRDLANTASNRELCSAVIPSDLIIQESYEASGGTAEVTVTVEDDDNDGIPSELEGRGAPDENGNYPNAEDFDLDGIPNYLDQDDDDDNVPTRFEIDMDSFDENNPTAIFIDTDGDGQFDHLDIDDDEDGVLTINEDQDQNFNPRDDLANDVNEVLTPHYLNSIEDMDYGSPGKFPTNQYTRTIVASIIIRDFDLEIISQDFIDFGILTNTVTVTTEFED</sequence>
<dbReference type="AlphaFoldDB" id="A0A4R1KV49"/>
<organism evidence="2 3">
    <name type="scientific">Winogradskyella wandonensis</name>
    <dbReference type="NCBI Taxonomy" id="1442586"/>
    <lineage>
        <taxon>Bacteria</taxon>
        <taxon>Pseudomonadati</taxon>
        <taxon>Bacteroidota</taxon>
        <taxon>Flavobacteriia</taxon>
        <taxon>Flavobacteriales</taxon>
        <taxon>Flavobacteriaceae</taxon>
        <taxon>Winogradskyella</taxon>
    </lineage>
</organism>
<reference evidence="2 3" key="1">
    <citation type="journal article" date="2015" name="Stand. Genomic Sci.">
        <title>Genomic Encyclopedia of Bacterial and Archaeal Type Strains, Phase III: the genomes of soil and plant-associated and newly described type strains.</title>
        <authorList>
            <person name="Whitman W.B."/>
            <person name="Woyke T."/>
            <person name="Klenk H.P."/>
            <person name="Zhou Y."/>
            <person name="Lilburn T.G."/>
            <person name="Beck B.J."/>
            <person name="De Vos P."/>
            <person name="Vandamme P."/>
            <person name="Eisen J.A."/>
            <person name="Garrity G."/>
            <person name="Hugenholtz P."/>
            <person name="Kyrpides N.C."/>
        </authorList>
    </citation>
    <scope>NUCLEOTIDE SEQUENCE [LARGE SCALE GENOMIC DNA]</scope>
    <source>
        <strain evidence="2 3">CECT 8445</strain>
    </source>
</reference>
<evidence type="ECO:0000313" key="2">
    <source>
        <dbReference type="EMBL" id="TCK69055.1"/>
    </source>
</evidence>
<dbReference type="EMBL" id="SMGI01000001">
    <property type="protein sequence ID" value="TCK69055.1"/>
    <property type="molecule type" value="Genomic_DNA"/>
</dbReference>
<feature type="region of interest" description="Disordered" evidence="1">
    <location>
        <begin position="138"/>
        <end position="162"/>
    </location>
</feature>
<name>A0A4R1KV49_9FLAO</name>
<dbReference type="PROSITE" id="PS51257">
    <property type="entry name" value="PROKAR_LIPOPROTEIN"/>
    <property type="match status" value="1"/>
</dbReference>
<comment type="caution">
    <text evidence="2">The sequence shown here is derived from an EMBL/GenBank/DDBJ whole genome shotgun (WGS) entry which is preliminary data.</text>
</comment>
<gene>
    <name evidence="2" type="ORF">DFQ05_0566</name>
</gene>
<dbReference type="Proteomes" id="UP000295714">
    <property type="component" value="Unassembled WGS sequence"/>
</dbReference>
<protein>
    <submittedName>
        <fullName evidence="2">Uncharacterized protein</fullName>
    </submittedName>
</protein>
<dbReference type="OrthoDB" id="1159446at2"/>
<evidence type="ECO:0000256" key="1">
    <source>
        <dbReference type="SAM" id="MobiDB-lite"/>
    </source>
</evidence>
<proteinExistence type="predicted"/>
<evidence type="ECO:0000313" key="3">
    <source>
        <dbReference type="Proteomes" id="UP000295714"/>
    </source>
</evidence>
<dbReference type="RefSeq" id="WP_132703360.1">
    <property type="nucleotide sequence ID" value="NZ_SMGI01000001.1"/>
</dbReference>
<keyword evidence="3" id="KW-1185">Reference proteome</keyword>